<dbReference type="AlphaFoldDB" id="A0A6A6IVF9"/>
<gene>
    <name evidence="2" type="ORF">BU26DRAFT_601355</name>
</gene>
<dbReference type="RefSeq" id="XP_033688187.1">
    <property type="nucleotide sequence ID" value="XM_033835258.1"/>
</dbReference>
<reference evidence="2" key="1">
    <citation type="journal article" date="2020" name="Stud. Mycol.">
        <title>101 Dothideomycetes genomes: a test case for predicting lifestyles and emergence of pathogens.</title>
        <authorList>
            <person name="Haridas S."/>
            <person name="Albert R."/>
            <person name="Binder M."/>
            <person name="Bloem J."/>
            <person name="Labutti K."/>
            <person name="Salamov A."/>
            <person name="Andreopoulos B."/>
            <person name="Baker S."/>
            <person name="Barry K."/>
            <person name="Bills G."/>
            <person name="Bluhm B."/>
            <person name="Cannon C."/>
            <person name="Castanera R."/>
            <person name="Culley D."/>
            <person name="Daum C."/>
            <person name="Ezra D."/>
            <person name="Gonzalez J."/>
            <person name="Henrissat B."/>
            <person name="Kuo A."/>
            <person name="Liang C."/>
            <person name="Lipzen A."/>
            <person name="Lutzoni F."/>
            <person name="Magnuson J."/>
            <person name="Mondo S."/>
            <person name="Nolan M."/>
            <person name="Ohm R."/>
            <person name="Pangilinan J."/>
            <person name="Park H.-J."/>
            <person name="Ramirez L."/>
            <person name="Alfaro M."/>
            <person name="Sun H."/>
            <person name="Tritt A."/>
            <person name="Yoshinaga Y."/>
            <person name="Zwiers L.-H."/>
            <person name="Turgeon B."/>
            <person name="Goodwin S."/>
            <person name="Spatafora J."/>
            <person name="Crous P."/>
            <person name="Grigoriev I."/>
        </authorList>
    </citation>
    <scope>NUCLEOTIDE SEQUENCE</scope>
    <source>
        <strain evidence="2">CBS 122368</strain>
    </source>
</reference>
<protein>
    <submittedName>
        <fullName evidence="2">Uncharacterized protein</fullName>
    </submittedName>
</protein>
<feature type="compositionally biased region" description="Polar residues" evidence="1">
    <location>
        <begin position="40"/>
        <end position="64"/>
    </location>
</feature>
<sequence length="211" mass="22372">MQHLNGNNLGSSMRDPPTPVKESHASPSVPCTYAVDDRNSSPQATSNIPSPVNNQQAAQDTCSASAARPSYRHPSIPRIPPPSVASTTERLAADLLPQLDGPRDYHPEMIPAALRPPFTRQGHSSARAAVEAQIAVPESAIQDLLPFCTVGAPLNEGQLVGLSDIAGSLKEVMLLALQAQRDEGVKADMARAVGGQAAMEIIEFFGDEFET</sequence>
<feature type="compositionally biased region" description="Polar residues" evidence="1">
    <location>
        <begin position="1"/>
        <end position="11"/>
    </location>
</feature>
<dbReference type="Proteomes" id="UP000800094">
    <property type="component" value="Unassembled WGS sequence"/>
</dbReference>
<evidence type="ECO:0000256" key="1">
    <source>
        <dbReference type="SAM" id="MobiDB-lite"/>
    </source>
</evidence>
<organism evidence="2 3">
    <name type="scientific">Trematosphaeria pertusa</name>
    <dbReference type="NCBI Taxonomy" id="390896"/>
    <lineage>
        <taxon>Eukaryota</taxon>
        <taxon>Fungi</taxon>
        <taxon>Dikarya</taxon>
        <taxon>Ascomycota</taxon>
        <taxon>Pezizomycotina</taxon>
        <taxon>Dothideomycetes</taxon>
        <taxon>Pleosporomycetidae</taxon>
        <taxon>Pleosporales</taxon>
        <taxon>Massarineae</taxon>
        <taxon>Trematosphaeriaceae</taxon>
        <taxon>Trematosphaeria</taxon>
    </lineage>
</organism>
<feature type="region of interest" description="Disordered" evidence="1">
    <location>
        <begin position="1"/>
        <end position="87"/>
    </location>
</feature>
<name>A0A6A6IVF9_9PLEO</name>
<evidence type="ECO:0000313" key="2">
    <source>
        <dbReference type="EMBL" id="KAF2253183.1"/>
    </source>
</evidence>
<dbReference type="OrthoDB" id="3791893at2759"/>
<proteinExistence type="predicted"/>
<dbReference type="GeneID" id="54588588"/>
<keyword evidence="3" id="KW-1185">Reference proteome</keyword>
<evidence type="ECO:0000313" key="3">
    <source>
        <dbReference type="Proteomes" id="UP000800094"/>
    </source>
</evidence>
<accession>A0A6A6IVF9</accession>
<dbReference type="EMBL" id="ML987191">
    <property type="protein sequence ID" value="KAF2253183.1"/>
    <property type="molecule type" value="Genomic_DNA"/>
</dbReference>